<dbReference type="PROSITE" id="PS01180">
    <property type="entry name" value="CUB"/>
    <property type="match status" value="2"/>
</dbReference>
<feature type="binding site" evidence="17">
    <location>
        <position position="380"/>
    </location>
    <ligand>
        <name>Ca(2+)</name>
        <dbReference type="ChEBI" id="CHEBI:29108"/>
        <label>3</label>
    </ligand>
</feature>
<feature type="binding site" evidence="17">
    <location>
        <position position="298"/>
    </location>
    <ligand>
        <name>Ca(2+)</name>
        <dbReference type="ChEBI" id="CHEBI:29108"/>
        <label>2</label>
    </ligand>
</feature>
<keyword evidence="2" id="KW-0964">Secreted</keyword>
<feature type="active site" description="Charge relay system" evidence="14">
    <location>
        <position position="790"/>
    </location>
</feature>
<dbReference type="CDD" id="cd00190">
    <property type="entry name" value="Tryp_SPc"/>
    <property type="match status" value="1"/>
</dbReference>
<feature type="binding site" evidence="17">
    <location>
        <position position="419"/>
    </location>
    <ligand>
        <name>Ca(2+)</name>
        <dbReference type="ChEBI" id="CHEBI:29108"/>
        <label>3</label>
    </ligand>
</feature>
<evidence type="ECO:0000256" key="11">
    <source>
        <dbReference type="ARBA" id="ARBA00022859"/>
    </source>
</evidence>
<dbReference type="InterPro" id="IPR018097">
    <property type="entry name" value="EGF_Ca-bd_CS"/>
</dbReference>
<feature type="binding site" evidence="17">
    <location>
        <position position="211"/>
    </location>
    <ligand>
        <name>Ca(2+)</name>
        <dbReference type="ChEBI" id="CHEBI:29108"/>
        <label>1</label>
    </ligand>
</feature>
<feature type="binding site" evidence="17">
    <location>
        <position position="370"/>
    </location>
    <ligand>
        <name>Ca(2+)</name>
        <dbReference type="ChEBI" id="CHEBI:29108"/>
        <label>3</label>
    </ligand>
</feature>
<dbReference type="InterPro" id="IPR001314">
    <property type="entry name" value="Peptidase_S1A"/>
</dbReference>
<dbReference type="SMART" id="SM00020">
    <property type="entry name" value="Tryp_SPc"/>
    <property type="match status" value="1"/>
</dbReference>
<feature type="disulfide bond" description="Interchain (between heavy and light chains)" evidence="15">
    <location>
        <begin position="557"/>
        <end position="694"/>
    </location>
</feature>
<dbReference type="PIRSF" id="PIRSF001155">
    <property type="entry name" value="C1r_C1s_MASP"/>
    <property type="match status" value="1"/>
</dbReference>
<dbReference type="SUPFAM" id="SSF49854">
    <property type="entry name" value="Spermadhesin, CUB domain"/>
    <property type="match status" value="2"/>
</dbReference>
<evidence type="ECO:0000256" key="6">
    <source>
        <dbReference type="ARBA" id="ARBA00022670"/>
    </source>
</evidence>
<feature type="domain" description="Sushi" evidence="22">
    <location>
        <begin position="493"/>
        <end position="555"/>
    </location>
</feature>
<gene>
    <name evidence="23" type="primary">MASP1</name>
</gene>
<keyword evidence="9" id="KW-0378">Hydrolase</keyword>
<keyword evidence="6" id="KW-0645">Protease</keyword>
<dbReference type="InterPro" id="IPR000859">
    <property type="entry name" value="CUB_dom"/>
</dbReference>
<dbReference type="InterPro" id="IPR001254">
    <property type="entry name" value="Trypsin_dom"/>
</dbReference>
<dbReference type="GO" id="GO:0005615">
    <property type="term" value="C:extracellular space"/>
    <property type="evidence" value="ECO:0007669"/>
    <property type="project" value="TreeGrafter"/>
</dbReference>
<dbReference type="SUPFAM" id="SSF57535">
    <property type="entry name" value="Complement control module/SCR domain"/>
    <property type="match status" value="2"/>
</dbReference>
<dbReference type="SMART" id="SM00042">
    <property type="entry name" value="CUB"/>
    <property type="match status" value="2"/>
</dbReference>
<dbReference type="GO" id="GO:0030246">
    <property type="term" value="F:carbohydrate binding"/>
    <property type="evidence" value="ECO:0007669"/>
    <property type="project" value="UniProtKB-KW"/>
</dbReference>
<dbReference type="CDD" id="cd00054">
    <property type="entry name" value="EGF_CA"/>
    <property type="match status" value="1"/>
</dbReference>
<dbReference type="SUPFAM" id="SSF57196">
    <property type="entry name" value="EGF/Laminin"/>
    <property type="match status" value="1"/>
</dbReference>
<dbReference type="Gene3D" id="2.10.70.10">
    <property type="entry name" value="Complement Module, domain 1"/>
    <property type="match status" value="2"/>
</dbReference>
<feature type="binding site" evidence="17">
    <location>
        <position position="294"/>
    </location>
    <ligand>
        <name>Ca(2+)</name>
        <dbReference type="ChEBI" id="CHEBI:29108"/>
        <label>2</label>
    </ligand>
</feature>
<dbReference type="GO" id="GO:0045087">
    <property type="term" value="P:innate immune response"/>
    <property type="evidence" value="ECO:0007669"/>
    <property type="project" value="UniProtKB-KW"/>
</dbReference>
<comment type="PTM">
    <text evidence="16">The iron and 2-oxoglutarate dependent 3-hydroxylation of aspartate and asparagine is (R) stereospecific within EGF domains.</text>
</comment>
<evidence type="ECO:0000256" key="19">
    <source>
        <dbReference type="PROSITE-ProRule" id="PRU00302"/>
    </source>
</evidence>
<dbReference type="GO" id="GO:0006508">
    <property type="term" value="P:proteolysis"/>
    <property type="evidence" value="ECO:0007669"/>
    <property type="project" value="UniProtKB-KW"/>
</dbReference>
<keyword evidence="3" id="KW-0245">EGF-like domain</keyword>
<evidence type="ECO:0000256" key="14">
    <source>
        <dbReference type="PIRSR" id="PIRSR001155-1"/>
    </source>
</evidence>
<dbReference type="InterPro" id="IPR001881">
    <property type="entry name" value="EGF-like_Ca-bd_dom"/>
</dbReference>
<feature type="active site" description="Charge relay system" evidence="14">
    <location>
        <position position="618"/>
    </location>
</feature>
<evidence type="ECO:0000256" key="18">
    <source>
        <dbReference type="PROSITE-ProRule" id="PRU00059"/>
    </source>
</evidence>
<keyword evidence="23" id="KW-0430">Lectin</keyword>
<dbReference type="Gene3D" id="2.40.10.10">
    <property type="entry name" value="Trypsin-like serine proteases"/>
    <property type="match status" value="1"/>
</dbReference>
<keyword evidence="17" id="KW-0106">Calcium</keyword>
<dbReference type="InterPro" id="IPR024175">
    <property type="entry name" value="Pept_S1A_C1r/C1S/mannan-bd"/>
</dbReference>
<keyword evidence="8" id="KW-0677">Repeat</keyword>
<dbReference type="FunFam" id="2.60.120.290:FF:000012">
    <property type="entry name" value="mannan-binding lectin serine protease 1 isoform X1"/>
    <property type="match status" value="1"/>
</dbReference>
<comment type="caution">
    <text evidence="19">Lacks conserved residue(s) required for the propagation of feature annotation.</text>
</comment>
<dbReference type="GO" id="GO:0005509">
    <property type="term" value="F:calcium ion binding"/>
    <property type="evidence" value="ECO:0007669"/>
    <property type="project" value="InterPro"/>
</dbReference>
<dbReference type="SUPFAM" id="SSF50494">
    <property type="entry name" value="Trypsin-like serine proteases"/>
    <property type="match status" value="1"/>
</dbReference>
<dbReference type="AlphaFoldDB" id="A0A3Q9VGY8"/>
<keyword evidence="11" id="KW-0391">Immunity</keyword>
<evidence type="ECO:0000256" key="15">
    <source>
        <dbReference type="PIRSR" id="PIRSR001155-2"/>
    </source>
</evidence>
<dbReference type="InterPro" id="IPR000742">
    <property type="entry name" value="EGF"/>
</dbReference>
<feature type="disulfide bond" evidence="15">
    <location>
        <begin position="278"/>
        <end position="292"/>
    </location>
</feature>
<keyword evidence="17" id="KW-0479">Metal-binding</keyword>
<feature type="active site" description="Charge relay system" evidence="14">
    <location>
        <position position="674"/>
    </location>
</feature>
<dbReference type="PROSITE" id="PS01187">
    <property type="entry name" value="EGF_CA"/>
    <property type="match status" value="1"/>
</dbReference>
<feature type="disulfide bond" evidence="15">
    <location>
        <begin position="377"/>
        <end position="395"/>
    </location>
</feature>
<feature type="disulfide bond" evidence="15">
    <location>
        <begin position="495"/>
        <end position="536"/>
    </location>
</feature>
<keyword evidence="12 15" id="KW-1015">Disulfide bond</keyword>
<dbReference type="InterPro" id="IPR033116">
    <property type="entry name" value="TRYPSIN_SER"/>
</dbReference>
<dbReference type="PROSITE" id="PS50240">
    <property type="entry name" value="TRYPSIN_DOM"/>
    <property type="match status" value="1"/>
</dbReference>
<dbReference type="Pfam" id="PF00431">
    <property type="entry name" value="CUB"/>
    <property type="match status" value="2"/>
</dbReference>
<dbReference type="InterPro" id="IPR000436">
    <property type="entry name" value="Sushi_SCR_CCP_dom"/>
</dbReference>
<proteinExistence type="evidence at transcript level"/>
<dbReference type="CDD" id="cd00033">
    <property type="entry name" value="CCP"/>
    <property type="match status" value="2"/>
</dbReference>
<feature type="domain" description="Sushi" evidence="22">
    <location>
        <begin position="430"/>
        <end position="492"/>
    </location>
</feature>
<dbReference type="SMART" id="SM00032">
    <property type="entry name" value="CCP"/>
    <property type="match status" value="2"/>
</dbReference>
<feature type="domain" description="CUB" evidence="20">
    <location>
        <begin position="148"/>
        <end position="273"/>
    </location>
</feature>
<feature type="binding site" evidence="17">
    <location>
        <position position="295"/>
    </location>
    <ligand>
        <name>Ca(2+)</name>
        <dbReference type="ChEBI" id="CHEBI:29108"/>
        <label>2</label>
    </ligand>
</feature>
<dbReference type="InterPro" id="IPR009003">
    <property type="entry name" value="Peptidase_S1_PA"/>
</dbReference>
<feature type="disulfide bond" evidence="15">
    <location>
        <begin position="786"/>
        <end position="818"/>
    </location>
</feature>
<keyword evidence="10" id="KW-0720">Serine protease</keyword>
<feature type="modified residue" description="(3R)-3-hydroxyasparagine" evidence="16">
    <location>
        <position position="294"/>
    </location>
</feature>
<dbReference type="InterPro" id="IPR035914">
    <property type="entry name" value="Sperma_CUB_dom_sf"/>
</dbReference>
<dbReference type="PANTHER" id="PTHR24255">
    <property type="entry name" value="COMPLEMENT COMPONENT 1, S SUBCOMPONENT-RELATED"/>
    <property type="match status" value="1"/>
</dbReference>
<feature type="disulfide bond" evidence="15">
    <location>
        <begin position="524"/>
        <end position="553"/>
    </location>
</feature>
<evidence type="ECO:0000256" key="12">
    <source>
        <dbReference type="ARBA" id="ARBA00023157"/>
    </source>
</evidence>
<keyword evidence="5 19" id="KW-0768">Sushi</keyword>
<evidence type="ECO:0000256" key="4">
    <source>
        <dbReference type="ARBA" id="ARBA00022588"/>
    </source>
</evidence>
<feature type="disulfide bond" evidence="15">
    <location>
        <begin position="208"/>
        <end position="226"/>
    </location>
</feature>
<dbReference type="PROSITE" id="PS50923">
    <property type="entry name" value="SUSHI"/>
    <property type="match status" value="2"/>
</dbReference>
<dbReference type="InterPro" id="IPR043504">
    <property type="entry name" value="Peptidase_S1_PA_chymotrypsin"/>
</dbReference>
<evidence type="ECO:0000256" key="17">
    <source>
        <dbReference type="PIRSR" id="PIRSR001155-4"/>
    </source>
</evidence>
<evidence type="ECO:0000259" key="20">
    <source>
        <dbReference type="PROSITE" id="PS01180"/>
    </source>
</evidence>
<feature type="binding site" evidence="17">
    <location>
        <position position="275"/>
    </location>
    <ligand>
        <name>Ca(2+)</name>
        <dbReference type="ChEBI" id="CHEBI:29108"/>
        <label>2</label>
    </ligand>
</feature>
<dbReference type="InterPro" id="IPR035976">
    <property type="entry name" value="Sushi/SCR/CCP_sf"/>
</dbReference>
<feature type="binding site" evidence="17">
    <location>
        <position position="256"/>
    </location>
    <ligand>
        <name>Ca(2+)</name>
        <dbReference type="ChEBI" id="CHEBI:29108"/>
        <label>1</label>
    </ligand>
</feature>
<dbReference type="PANTHER" id="PTHR24255:SF13">
    <property type="entry name" value="MANNAN-BINDING LECTIN SERINE PROTEASE 1"/>
    <property type="match status" value="1"/>
</dbReference>
<protein>
    <submittedName>
        <fullName evidence="23">Putative mannan-binding lectin serine peptidase 1</fullName>
    </submittedName>
</protein>
<feature type="disulfide bond" evidence="15">
    <location>
        <begin position="457"/>
        <end position="490"/>
    </location>
</feature>
<name>A0A3Q9VGY8_CTEID</name>
<evidence type="ECO:0000256" key="9">
    <source>
        <dbReference type="ARBA" id="ARBA00022801"/>
    </source>
</evidence>
<dbReference type="PROSITE" id="PS00135">
    <property type="entry name" value="TRYPSIN_SER"/>
    <property type="match status" value="1"/>
</dbReference>
<dbReference type="CDD" id="cd00041">
    <property type="entry name" value="CUB"/>
    <property type="match status" value="2"/>
</dbReference>
<dbReference type="Gene3D" id="2.60.120.290">
    <property type="entry name" value="Spermadhesin, CUB domain"/>
    <property type="match status" value="2"/>
</dbReference>
<keyword evidence="7" id="KW-0732">Signal</keyword>
<feature type="domain" description="Peptidase S1" evidence="21">
    <location>
        <begin position="571"/>
        <end position="842"/>
    </location>
</feature>
<dbReference type="PRINTS" id="PR00722">
    <property type="entry name" value="CHYMOTRYPSIN"/>
</dbReference>
<evidence type="ECO:0000256" key="10">
    <source>
        <dbReference type="ARBA" id="ARBA00022825"/>
    </source>
</evidence>
<dbReference type="SMART" id="SM00181">
    <property type="entry name" value="EGF"/>
    <property type="match status" value="1"/>
</dbReference>
<sequence>MSCSSWRLHGPSQSSIPNHVAPPFIGRWGPALCIGQVGPIGRWQGERNLKRPARRALTESNGRPPVGWATPSRTAQITLLLVHQSVGHPKSCRSTLVAGRAHATSDGSSLRHWAGKLEFRQECSTFPTDREINEVMELARVIVILAQCVWPVWTQVIHLTDMYGTIKSPNFPESYPKETELQWNISVPDGYQIRLYFMHFDIEPSYLCEYDYLKVYSDTEELAVFCGRENTDTEQVPAADVITSPGSVLSVAFRSDFSNEERYSGFEAHFSAFDVDECRDRNDEDLVCDHFCHNYIGGFYCSCRYGFLLHSDNRTCKVECNESVYTERSGEIASADFPKPYPKSSDCTYRIELEEGFQITLEFDDTFDIEDHPEVTCPYDFIKIHAGDKEFGPFCGEQSPGKIQTGNNMVNILFHSDNSGENLGWKLTYTSTVAPLNGHLEPLQSKYIFKDHITLTCDPGYSLSQGDQEFEHYQIECQRDGEWSSDFPLCKMVDCGPVDVVLGEVVFESSENSTVFGSRIQYSCRDSVKVNNTYTCNQSGEWVSEDGTPLPTCLPACGEQSQLFPAQQKRIVGGRTASPGLFPWQVLLSVEDVSRVPEDRWFGSGALLSPNWVVTAAHVLRSHRRDLSVVPVASEHIQVHLGLTDVRDKHLAINRSVERVILHPQFDPQNYNNDIALVKLSQEVVLSALVQPVCLPKPGVEGHALMPLPNTLGIVAGWGINAANASASTSGLSSDSTAVSELLQYVKLPVVPQNECEASYASRSVNYNITSNMFCAGFYEGGRDTCLGDSGGAFVIQDTRSGRWVAQGLVSWGGPEECGSQRVYGVYTRVANYVHWLHRHMDVDSWW</sequence>
<organism evidence="23">
    <name type="scientific">Ctenopharyngodon idella</name>
    <name type="common">Grass carp</name>
    <name type="synonym">Leuciscus idella</name>
    <dbReference type="NCBI Taxonomy" id="7959"/>
    <lineage>
        <taxon>Eukaryota</taxon>
        <taxon>Metazoa</taxon>
        <taxon>Chordata</taxon>
        <taxon>Craniata</taxon>
        <taxon>Vertebrata</taxon>
        <taxon>Euteleostomi</taxon>
        <taxon>Actinopterygii</taxon>
        <taxon>Neopterygii</taxon>
        <taxon>Teleostei</taxon>
        <taxon>Ostariophysi</taxon>
        <taxon>Cypriniformes</taxon>
        <taxon>Xenocyprididae</taxon>
        <taxon>Xenocypridinae</taxon>
        <taxon>Ctenopharyngodon</taxon>
    </lineage>
</organism>
<comment type="subcellular location">
    <subcellularLocation>
        <location evidence="1">Secreted</location>
    </subcellularLocation>
</comment>
<feature type="binding site" evidence="17">
    <location>
        <position position="258"/>
    </location>
    <ligand>
        <name>Ca(2+)</name>
        <dbReference type="ChEBI" id="CHEBI:29108"/>
        <label>1</label>
    </ligand>
</feature>
<feature type="disulfide bond" evidence="15">
    <location>
        <begin position="288"/>
        <end position="301"/>
    </location>
</feature>
<evidence type="ECO:0000256" key="8">
    <source>
        <dbReference type="ARBA" id="ARBA00022737"/>
    </source>
</evidence>
<feature type="disulfide bond" evidence="15">
    <location>
        <begin position="756"/>
        <end position="775"/>
    </location>
</feature>
<evidence type="ECO:0000256" key="1">
    <source>
        <dbReference type="ARBA" id="ARBA00004613"/>
    </source>
</evidence>
<evidence type="ECO:0000256" key="16">
    <source>
        <dbReference type="PIRSR" id="PIRSR001155-3"/>
    </source>
</evidence>
<feature type="domain" description="CUB" evidence="20">
    <location>
        <begin position="320"/>
        <end position="432"/>
    </location>
</feature>
<evidence type="ECO:0000256" key="2">
    <source>
        <dbReference type="ARBA" id="ARBA00022525"/>
    </source>
</evidence>
<feature type="binding site" evidence="17">
    <location>
        <position position="203"/>
    </location>
    <ligand>
        <name>Ca(2+)</name>
        <dbReference type="ChEBI" id="CHEBI:29108"/>
        <label>1</label>
    </ligand>
</feature>
<keyword evidence="13 16" id="KW-0379">Hydroxylation</keyword>
<dbReference type="FunFam" id="2.60.120.290:FF:000006">
    <property type="entry name" value="Mannan-binding lectin serine protease 1"/>
    <property type="match status" value="1"/>
</dbReference>
<evidence type="ECO:0000259" key="21">
    <source>
        <dbReference type="PROSITE" id="PS50240"/>
    </source>
</evidence>
<feature type="disulfide bond" evidence="15">
    <location>
        <begin position="303"/>
        <end position="316"/>
    </location>
</feature>
<evidence type="ECO:0000256" key="3">
    <source>
        <dbReference type="ARBA" id="ARBA00022536"/>
    </source>
</evidence>
<dbReference type="EMBL" id="MG637442">
    <property type="protein sequence ID" value="AZZ70200.1"/>
    <property type="molecule type" value="mRNA"/>
</dbReference>
<dbReference type="Pfam" id="PF00089">
    <property type="entry name" value="Trypsin"/>
    <property type="match status" value="1"/>
</dbReference>
<dbReference type="FunFam" id="2.40.10.10:FF:000068">
    <property type="entry name" value="transmembrane protease serine 2"/>
    <property type="match status" value="1"/>
</dbReference>
<reference evidence="23" key="1">
    <citation type="submission" date="2017-12" db="EMBL/GenBank/DDBJ databases">
        <title>Diversity, evolution and expression of the complement system: a teleost fish perspective.</title>
        <authorList>
            <person name="Liao Z."/>
            <person name="Su J."/>
        </authorList>
    </citation>
    <scope>NUCLEOTIDE SEQUENCE</scope>
</reference>
<feature type="binding site" evidence="17">
    <location>
        <position position="417"/>
    </location>
    <ligand>
        <name>Ca(2+)</name>
        <dbReference type="ChEBI" id="CHEBI:29108"/>
        <label>3</label>
    </ligand>
</feature>
<evidence type="ECO:0000313" key="23">
    <source>
        <dbReference type="EMBL" id="AZZ70200.1"/>
    </source>
</evidence>
<feature type="binding site" evidence="17">
    <location>
        <position position="277"/>
    </location>
    <ligand>
        <name>Ca(2+)</name>
        <dbReference type="ChEBI" id="CHEBI:29108"/>
        <label>2</label>
    </ligand>
</feature>
<dbReference type="SMART" id="SM00179">
    <property type="entry name" value="EGF_CA"/>
    <property type="match status" value="1"/>
</dbReference>
<evidence type="ECO:0000256" key="7">
    <source>
        <dbReference type="ARBA" id="ARBA00022729"/>
    </source>
</evidence>
<dbReference type="Gene3D" id="2.10.25.10">
    <property type="entry name" value="Laminin"/>
    <property type="match status" value="1"/>
</dbReference>
<evidence type="ECO:0000256" key="13">
    <source>
        <dbReference type="ARBA" id="ARBA00023278"/>
    </source>
</evidence>
<accession>A0A3Q9VGY8</accession>
<dbReference type="Pfam" id="PF00084">
    <property type="entry name" value="Sushi"/>
    <property type="match status" value="2"/>
</dbReference>
<dbReference type="GO" id="GO:0004252">
    <property type="term" value="F:serine-type endopeptidase activity"/>
    <property type="evidence" value="ECO:0007669"/>
    <property type="project" value="InterPro"/>
</dbReference>
<keyword evidence="4" id="KW-0399">Innate immunity</keyword>
<dbReference type="FunFam" id="2.40.10.10:FF:000062">
    <property type="entry name" value="mannan-binding lectin serine protease 1 isoform X1"/>
    <property type="match status" value="1"/>
</dbReference>
<dbReference type="FunFam" id="2.10.25.10:FF:000059">
    <property type="entry name" value="Mannan-binding lectin serine protease 1"/>
    <property type="match status" value="1"/>
</dbReference>
<dbReference type="GO" id="GO:0006956">
    <property type="term" value="P:complement activation"/>
    <property type="evidence" value="ECO:0007669"/>
    <property type="project" value="InterPro"/>
</dbReference>
<feature type="disulfide bond" evidence="15 18">
    <location>
        <begin position="320"/>
        <end position="347"/>
    </location>
</feature>
<evidence type="ECO:0000259" key="22">
    <source>
        <dbReference type="PROSITE" id="PS50923"/>
    </source>
</evidence>
<evidence type="ECO:0000256" key="5">
    <source>
        <dbReference type="ARBA" id="ARBA00022659"/>
    </source>
</evidence>
<feature type="binding site" evidence="17">
    <location>
        <position position="274"/>
    </location>
    <ligand>
        <name>Ca(2+)</name>
        <dbReference type="ChEBI" id="CHEBI:29108"/>
        <label>2</label>
    </ligand>
</feature>